<protein>
    <recommendedName>
        <fullName evidence="3">Ig-like domain-containing protein</fullName>
    </recommendedName>
</protein>
<dbReference type="SUPFAM" id="SSF48726">
    <property type="entry name" value="Immunoglobulin"/>
    <property type="match status" value="1"/>
</dbReference>
<dbReference type="Proteomes" id="UP001333110">
    <property type="component" value="Unassembled WGS sequence"/>
</dbReference>
<dbReference type="GO" id="GO:0005886">
    <property type="term" value="C:plasma membrane"/>
    <property type="evidence" value="ECO:0007669"/>
    <property type="project" value="InterPro"/>
</dbReference>
<keyword evidence="2" id="KW-1133">Transmembrane helix</keyword>
<dbReference type="PROSITE" id="PS50835">
    <property type="entry name" value="IG_LIKE"/>
    <property type="match status" value="1"/>
</dbReference>
<dbReference type="InterPro" id="IPR013098">
    <property type="entry name" value="Ig_I-set"/>
</dbReference>
<dbReference type="Pfam" id="PF07679">
    <property type="entry name" value="I-set"/>
    <property type="match status" value="1"/>
</dbReference>
<evidence type="ECO:0000256" key="2">
    <source>
        <dbReference type="SAM" id="Phobius"/>
    </source>
</evidence>
<dbReference type="EMBL" id="JAUNZN010000001">
    <property type="protein sequence ID" value="KAK4832217.1"/>
    <property type="molecule type" value="Genomic_DNA"/>
</dbReference>
<dbReference type="SMART" id="SM00409">
    <property type="entry name" value="IG"/>
    <property type="match status" value="1"/>
</dbReference>
<comment type="caution">
    <text evidence="4">The sequence shown here is derived from an EMBL/GenBank/DDBJ whole genome shotgun (WGS) entry which is preliminary data.</text>
</comment>
<dbReference type="GO" id="GO:0002768">
    <property type="term" value="P:immune response-regulating cell surface receptor signaling pathway"/>
    <property type="evidence" value="ECO:0007669"/>
    <property type="project" value="InterPro"/>
</dbReference>
<organism evidence="4 5">
    <name type="scientific">Mycteria americana</name>
    <name type="common">Wood stork</name>
    <dbReference type="NCBI Taxonomy" id="33587"/>
    <lineage>
        <taxon>Eukaryota</taxon>
        <taxon>Metazoa</taxon>
        <taxon>Chordata</taxon>
        <taxon>Craniata</taxon>
        <taxon>Vertebrata</taxon>
        <taxon>Euteleostomi</taxon>
        <taxon>Archelosauria</taxon>
        <taxon>Archosauria</taxon>
        <taxon>Dinosauria</taxon>
        <taxon>Saurischia</taxon>
        <taxon>Theropoda</taxon>
        <taxon>Coelurosauria</taxon>
        <taxon>Aves</taxon>
        <taxon>Neognathae</taxon>
        <taxon>Neoaves</taxon>
        <taxon>Aequornithes</taxon>
        <taxon>Ciconiiformes</taxon>
        <taxon>Ciconiidae</taxon>
        <taxon>Mycteria</taxon>
    </lineage>
</organism>
<keyword evidence="2" id="KW-0472">Membrane</keyword>
<dbReference type="InterPro" id="IPR007110">
    <property type="entry name" value="Ig-like_dom"/>
</dbReference>
<gene>
    <name evidence="4" type="ORF">QYF61_021064</name>
</gene>
<proteinExistence type="predicted"/>
<dbReference type="Gene3D" id="2.60.40.10">
    <property type="entry name" value="Immunoglobulins"/>
    <property type="match status" value="1"/>
</dbReference>
<feature type="region of interest" description="Disordered" evidence="1">
    <location>
        <begin position="282"/>
        <end position="302"/>
    </location>
</feature>
<dbReference type="PANTHER" id="PTHR37996:SF1">
    <property type="entry name" value="B- AND T-LYMPHOCYTE ATTENUATOR"/>
    <property type="match status" value="1"/>
</dbReference>
<dbReference type="GO" id="GO:0038023">
    <property type="term" value="F:signaling receptor activity"/>
    <property type="evidence" value="ECO:0007669"/>
    <property type="project" value="InterPro"/>
</dbReference>
<keyword evidence="2" id="KW-0812">Transmembrane</keyword>
<evidence type="ECO:0000313" key="4">
    <source>
        <dbReference type="EMBL" id="KAK4832217.1"/>
    </source>
</evidence>
<feature type="transmembrane region" description="Helical" evidence="2">
    <location>
        <begin position="155"/>
        <end position="177"/>
    </location>
</feature>
<dbReference type="AlphaFoldDB" id="A0AAN7S9W6"/>
<keyword evidence="5" id="KW-1185">Reference proteome</keyword>
<dbReference type="InterPro" id="IPR039257">
    <property type="entry name" value="BTLA"/>
</dbReference>
<feature type="domain" description="Ig-like" evidence="3">
    <location>
        <begin position="4"/>
        <end position="119"/>
    </location>
</feature>
<name>A0AAN7S9W6_MYCAM</name>
<dbReference type="InterPro" id="IPR003599">
    <property type="entry name" value="Ig_sub"/>
</dbReference>
<evidence type="ECO:0000256" key="1">
    <source>
        <dbReference type="SAM" id="MobiDB-lite"/>
    </source>
</evidence>
<evidence type="ECO:0000313" key="5">
    <source>
        <dbReference type="Proteomes" id="UP001333110"/>
    </source>
</evidence>
<accession>A0AAN7S9W6</accession>
<dbReference type="InterPro" id="IPR036179">
    <property type="entry name" value="Ig-like_dom_sf"/>
</dbReference>
<evidence type="ECO:0000259" key="3">
    <source>
        <dbReference type="PROSITE" id="PS50835"/>
    </source>
</evidence>
<reference evidence="4 5" key="1">
    <citation type="journal article" date="2023" name="J. Hered.">
        <title>Chromosome-level genome of the wood stork (Mycteria americana) provides insight into avian chromosome evolution.</title>
        <authorList>
            <person name="Flamio R. Jr."/>
            <person name="Ramstad K.M."/>
        </authorList>
    </citation>
    <scope>NUCLEOTIDE SEQUENCE [LARGE SCALE GENOMIC DNA]</scope>
    <source>
        <strain evidence="4">JAX WOST 10</strain>
    </source>
</reference>
<dbReference type="InterPro" id="IPR013783">
    <property type="entry name" value="Ig-like_fold"/>
</dbReference>
<dbReference type="PANTHER" id="PTHR37996">
    <property type="entry name" value="B- AND T-LYMPHOCYTE ATTENUATOR"/>
    <property type="match status" value="1"/>
</dbReference>
<sequence>MYGPNVHELVYMTTYTHRLEGSDATNCAVEIQVKRHSRYKINVGNSLIIHCPVRYCEKKPVMQWCKIETATCVQLKEGKAEWKANTFTLEVFSVHQNDSGLYRCRAIAENFSSESHGIEVIVEEKSATIITISPENTTSISEGSQESGNPKILHIIYASASVGLCCPFIVVCMFWSLRRYHASQKLYSKLYEKTQLIAEIKAKENGINPTETKEPGAQATTRYAQSCTLFCFVQVRSPAAAPSHTAGTAPASEESSSLYYCSMASPLQALHGNTIYDNNVPPWNAPRTAPNAPRDDPVTPSVPVLLESPDGLTYAALNHSASAERCQRRELTVENEFTEYASINVK</sequence>